<gene>
    <name evidence="1" type="ORF">K435DRAFT_794758</name>
</gene>
<dbReference type="AlphaFoldDB" id="A0A4S8MBC6"/>
<dbReference type="Proteomes" id="UP000297245">
    <property type="component" value="Unassembled WGS sequence"/>
</dbReference>
<evidence type="ECO:0000313" key="2">
    <source>
        <dbReference type="Proteomes" id="UP000297245"/>
    </source>
</evidence>
<proteinExistence type="predicted"/>
<organism evidence="1 2">
    <name type="scientific">Dendrothele bispora (strain CBS 962.96)</name>
    <dbReference type="NCBI Taxonomy" id="1314807"/>
    <lineage>
        <taxon>Eukaryota</taxon>
        <taxon>Fungi</taxon>
        <taxon>Dikarya</taxon>
        <taxon>Basidiomycota</taxon>
        <taxon>Agaricomycotina</taxon>
        <taxon>Agaricomycetes</taxon>
        <taxon>Agaricomycetidae</taxon>
        <taxon>Agaricales</taxon>
        <taxon>Agaricales incertae sedis</taxon>
        <taxon>Dendrothele</taxon>
    </lineage>
</organism>
<dbReference type="EMBL" id="ML179115">
    <property type="protein sequence ID" value="THU99719.1"/>
    <property type="molecule type" value="Genomic_DNA"/>
</dbReference>
<accession>A0A4S8MBC6</accession>
<reference evidence="1 2" key="1">
    <citation type="journal article" date="2019" name="Nat. Ecol. Evol.">
        <title>Megaphylogeny resolves global patterns of mushroom evolution.</title>
        <authorList>
            <person name="Varga T."/>
            <person name="Krizsan K."/>
            <person name="Foldi C."/>
            <person name="Dima B."/>
            <person name="Sanchez-Garcia M."/>
            <person name="Sanchez-Ramirez S."/>
            <person name="Szollosi G.J."/>
            <person name="Szarkandi J.G."/>
            <person name="Papp V."/>
            <person name="Albert L."/>
            <person name="Andreopoulos W."/>
            <person name="Angelini C."/>
            <person name="Antonin V."/>
            <person name="Barry K.W."/>
            <person name="Bougher N.L."/>
            <person name="Buchanan P."/>
            <person name="Buyck B."/>
            <person name="Bense V."/>
            <person name="Catcheside P."/>
            <person name="Chovatia M."/>
            <person name="Cooper J."/>
            <person name="Damon W."/>
            <person name="Desjardin D."/>
            <person name="Finy P."/>
            <person name="Geml J."/>
            <person name="Haridas S."/>
            <person name="Hughes K."/>
            <person name="Justo A."/>
            <person name="Karasinski D."/>
            <person name="Kautmanova I."/>
            <person name="Kiss B."/>
            <person name="Kocsube S."/>
            <person name="Kotiranta H."/>
            <person name="LaButti K.M."/>
            <person name="Lechner B.E."/>
            <person name="Liimatainen K."/>
            <person name="Lipzen A."/>
            <person name="Lukacs Z."/>
            <person name="Mihaltcheva S."/>
            <person name="Morgado L.N."/>
            <person name="Niskanen T."/>
            <person name="Noordeloos M.E."/>
            <person name="Ohm R.A."/>
            <person name="Ortiz-Santana B."/>
            <person name="Ovrebo C."/>
            <person name="Racz N."/>
            <person name="Riley R."/>
            <person name="Savchenko A."/>
            <person name="Shiryaev A."/>
            <person name="Soop K."/>
            <person name="Spirin V."/>
            <person name="Szebenyi C."/>
            <person name="Tomsovsky M."/>
            <person name="Tulloss R.E."/>
            <person name="Uehling J."/>
            <person name="Grigoriev I.V."/>
            <person name="Vagvolgyi C."/>
            <person name="Papp T."/>
            <person name="Martin F.M."/>
            <person name="Miettinen O."/>
            <person name="Hibbett D.S."/>
            <person name="Nagy L.G."/>
        </authorList>
    </citation>
    <scope>NUCLEOTIDE SEQUENCE [LARGE SCALE GENOMIC DNA]</scope>
    <source>
        <strain evidence="1 2">CBS 962.96</strain>
    </source>
</reference>
<keyword evidence="2" id="KW-1185">Reference proteome</keyword>
<sequence length="174" mass="19681">MHIFYHQKNVAGSIMSLESPCKAERILRIGARRVGRAKNKGYQNVRGPEVFDKPMSTSLKAMIEVQSGGLSVLAQGSCTVDRLITWSTALRIGFGAWTSDRHEIEFHWSRRKKTHILKLKGQSKRVLDVAFEGRKDQMNFLVYLQSNLTSSGHRRGLNVTGDLFYESRSQVGNI</sequence>
<name>A0A4S8MBC6_DENBC</name>
<evidence type="ECO:0000313" key="1">
    <source>
        <dbReference type="EMBL" id="THU99719.1"/>
    </source>
</evidence>
<protein>
    <submittedName>
        <fullName evidence="1">Uncharacterized protein</fullName>
    </submittedName>
</protein>